<evidence type="ECO:0000256" key="7">
    <source>
        <dbReference type="ARBA" id="ARBA00049197"/>
    </source>
</evidence>
<evidence type="ECO:0000259" key="10">
    <source>
        <dbReference type="Pfam" id="PF14833"/>
    </source>
</evidence>
<dbReference type="Gene3D" id="3.40.50.720">
    <property type="entry name" value="NAD(P)-binding Rossmann-like Domain"/>
    <property type="match status" value="1"/>
</dbReference>
<dbReference type="GO" id="GO:0008442">
    <property type="term" value="F:3-hydroxyisobutyrate dehydrogenase activity"/>
    <property type="evidence" value="ECO:0007669"/>
    <property type="project" value="UniProtKB-EC"/>
</dbReference>
<evidence type="ECO:0000256" key="8">
    <source>
        <dbReference type="PIRSR" id="PIRSR000103-1"/>
    </source>
</evidence>
<evidence type="ECO:0000259" key="9">
    <source>
        <dbReference type="Pfam" id="PF03446"/>
    </source>
</evidence>
<dbReference type="InterPro" id="IPR013328">
    <property type="entry name" value="6PGD_dom2"/>
</dbReference>
<dbReference type="SUPFAM" id="SSF51735">
    <property type="entry name" value="NAD(P)-binding Rossmann-fold domains"/>
    <property type="match status" value="1"/>
</dbReference>
<dbReference type="PIRSF" id="PIRSF000103">
    <property type="entry name" value="HIBADH"/>
    <property type="match status" value="1"/>
</dbReference>
<dbReference type="PROSITE" id="PS00895">
    <property type="entry name" value="3_HYDROXYISOBUT_DH"/>
    <property type="match status" value="1"/>
</dbReference>
<comment type="caution">
    <text evidence="11">The sequence shown here is derived from an EMBL/GenBank/DDBJ whole genome shotgun (WGS) entry which is preliminary data.</text>
</comment>
<dbReference type="GO" id="GO:0050661">
    <property type="term" value="F:NADP binding"/>
    <property type="evidence" value="ECO:0007669"/>
    <property type="project" value="InterPro"/>
</dbReference>
<dbReference type="GO" id="GO:0006574">
    <property type="term" value="P:L-valine catabolic process"/>
    <property type="evidence" value="ECO:0007669"/>
    <property type="project" value="TreeGrafter"/>
</dbReference>
<dbReference type="FunFam" id="1.10.1040.10:FF:000006">
    <property type="entry name" value="3-hydroxyisobutyrate dehydrogenase"/>
    <property type="match status" value="1"/>
</dbReference>
<feature type="active site" evidence="8">
    <location>
        <position position="190"/>
    </location>
</feature>
<dbReference type="InterPro" id="IPR015815">
    <property type="entry name" value="HIBADH-related"/>
</dbReference>
<comment type="catalytic activity">
    <reaction evidence="7">
        <text>3-hydroxy-2-methylpropanoate + NAD(+) = 2-methyl-3-oxopropanoate + NADH + H(+)</text>
        <dbReference type="Rhea" id="RHEA:17681"/>
        <dbReference type="ChEBI" id="CHEBI:11805"/>
        <dbReference type="ChEBI" id="CHEBI:15378"/>
        <dbReference type="ChEBI" id="CHEBI:57540"/>
        <dbReference type="ChEBI" id="CHEBI:57700"/>
        <dbReference type="ChEBI" id="CHEBI:57945"/>
        <dbReference type="EC" id="1.1.1.31"/>
    </reaction>
</comment>
<dbReference type="SUPFAM" id="SSF48179">
    <property type="entry name" value="6-phosphogluconate dehydrogenase C-terminal domain-like"/>
    <property type="match status" value="1"/>
</dbReference>
<evidence type="ECO:0000256" key="4">
    <source>
        <dbReference type="ARBA" id="ARBA00022456"/>
    </source>
</evidence>
<gene>
    <name evidence="11" type="ORF">D6C85_10484</name>
</gene>
<dbReference type="Gene3D" id="1.10.1040.10">
    <property type="entry name" value="N-(1-d-carboxylethyl)-l-norvaline Dehydrogenase, domain 2"/>
    <property type="match status" value="1"/>
</dbReference>
<dbReference type="GO" id="GO:0005739">
    <property type="term" value="C:mitochondrion"/>
    <property type="evidence" value="ECO:0007669"/>
    <property type="project" value="TreeGrafter"/>
</dbReference>
<evidence type="ECO:0000313" key="11">
    <source>
        <dbReference type="EMBL" id="THZ57251.1"/>
    </source>
</evidence>
<dbReference type="InterPro" id="IPR006115">
    <property type="entry name" value="6PGDH_NADP-bd"/>
</dbReference>
<dbReference type="Pfam" id="PF14833">
    <property type="entry name" value="NAD_binding_11"/>
    <property type="match status" value="1"/>
</dbReference>
<comment type="similarity">
    <text evidence="2">Belongs to the HIBADH-related family. 3-hydroxyisobutyrate dehydrogenase subfamily.</text>
</comment>
<dbReference type="InterPro" id="IPR002204">
    <property type="entry name" value="3-OH-isobutyrate_DH-rel_CS"/>
</dbReference>
<dbReference type="AlphaFoldDB" id="A0A4V4KUC8"/>
<dbReference type="PANTHER" id="PTHR22981">
    <property type="entry name" value="3-HYDROXYISOBUTYRATE DEHYDROGENASE-RELATED"/>
    <property type="match status" value="1"/>
</dbReference>
<evidence type="ECO:0000313" key="12">
    <source>
        <dbReference type="Proteomes" id="UP000309734"/>
    </source>
</evidence>
<evidence type="ECO:0000256" key="2">
    <source>
        <dbReference type="ARBA" id="ARBA00006013"/>
    </source>
</evidence>
<dbReference type="GO" id="GO:0051287">
    <property type="term" value="F:NAD binding"/>
    <property type="evidence" value="ECO:0007669"/>
    <property type="project" value="InterPro"/>
</dbReference>
<evidence type="ECO:0000256" key="1">
    <source>
        <dbReference type="ARBA" id="ARBA00005109"/>
    </source>
</evidence>
<dbReference type="PANTHER" id="PTHR22981:SF81">
    <property type="entry name" value="DEHYDROGENASE, PUTATIVE-RELATED"/>
    <property type="match status" value="1"/>
</dbReference>
<name>A0A4V4KUC8_AURPU</name>
<keyword evidence="4" id="KW-0101">Branched-chain amino acid catabolism</keyword>
<dbReference type="InterPro" id="IPR036291">
    <property type="entry name" value="NAD(P)-bd_dom_sf"/>
</dbReference>
<feature type="domain" description="6-phosphogluconate dehydrogenase NADP-binding" evidence="9">
    <location>
        <begin position="12"/>
        <end position="181"/>
    </location>
</feature>
<feature type="domain" description="3-hydroxyisobutyrate dehydrogenase-like NAD-binding" evidence="10">
    <location>
        <begin position="186"/>
        <end position="298"/>
    </location>
</feature>
<evidence type="ECO:0000256" key="5">
    <source>
        <dbReference type="ARBA" id="ARBA00023002"/>
    </source>
</evidence>
<proteinExistence type="inferred from homology"/>
<dbReference type="InterPro" id="IPR008927">
    <property type="entry name" value="6-PGluconate_DH-like_C_sf"/>
</dbReference>
<dbReference type="EC" id="1.1.1.31" evidence="3"/>
<sequence length="319" mass="34046">MADFASSDVKAFGFIGLGLMGKPMAANLAAKLGEDQTLFVYDLVEVAMNEVCESAPGRVTGCKSPKEVAEKASFIITMLPEGKHVKAVYIDGIQSLSSTNLEGKTLVDCSTIDAATTLFVKNRINTHFPRTPFYDAPVSGGVLGATKGTIAFFLGCHELDPYLPTLTTTLRTMGKEVIACGGPSLGIASKLSNNYLSGTITIACSEAFDMGIRAGVDAEVLYRVFSAGTAQNTICDRFCPVPDIVLDAPSSKGYIGGFKVQLMLKDYTLATQLARDVGSKLVLGEAGLNAWSEASEDSRFHNLDSRVVYQYIKSRSESV</sequence>
<accession>A0A4V4KUC8</accession>
<comment type="pathway">
    <text evidence="1">Amino-acid degradation; L-valine degradation.</text>
</comment>
<dbReference type="Proteomes" id="UP000309734">
    <property type="component" value="Unassembled WGS sequence"/>
</dbReference>
<protein>
    <recommendedName>
        <fullName evidence="3">3-hydroxyisobutyrate dehydrogenase</fullName>
        <ecNumber evidence="3">1.1.1.31</ecNumber>
    </recommendedName>
</protein>
<dbReference type="InterPro" id="IPR029154">
    <property type="entry name" value="HIBADH-like_NADP-bd"/>
</dbReference>
<evidence type="ECO:0000256" key="3">
    <source>
        <dbReference type="ARBA" id="ARBA00012991"/>
    </source>
</evidence>
<reference evidence="11 12" key="1">
    <citation type="submission" date="2018-10" db="EMBL/GenBank/DDBJ databases">
        <title>Fifty Aureobasidium pullulans genomes reveal a recombining polyextremotolerant generalist.</title>
        <authorList>
            <person name="Gostincar C."/>
            <person name="Turk M."/>
            <person name="Zajc J."/>
            <person name="Gunde-Cimerman N."/>
        </authorList>
    </citation>
    <scope>NUCLEOTIDE SEQUENCE [LARGE SCALE GENOMIC DNA]</scope>
    <source>
        <strain evidence="11 12">EXF-3519</strain>
    </source>
</reference>
<dbReference type="Pfam" id="PF03446">
    <property type="entry name" value="NAD_binding_2"/>
    <property type="match status" value="1"/>
</dbReference>
<organism evidence="11 12">
    <name type="scientific">Aureobasidium pullulans</name>
    <name type="common">Black yeast</name>
    <name type="synonym">Pullularia pullulans</name>
    <dbReference type="NCBI Taxonomy" id="5580"/>
    <lineage>
        <taxon>Eukaryota</taxon>
        <taxon>Fungi</taxon>
        <taxon>Dikarya</taxon>
        <taxon>Ascomycota</taxon>
        <taxon>Pezizomycotina</taxon>
        <taxon>Dothideomycetes</taxon>
        <taxon>Dothideomycetidae</taxon>
        <taxon>Dothideales</taxon>
        <taxon>Saccotheciaceae</taxon>
        <taxon>Aureobasidium</taxon>
    </lineage>
</organism>
<keyword evidence="5" id="KW-0560">Oxidoreductase</keyword>
<dbReference type="EMBL" id="QZBS01000780">
    <property type="protein sequence ID" value="THZ57251.1"/>
    <property type="molecule type" value="Genomic_DNA"/>
</dbReference>
<keyword evidence="6" id="KW-0520">NAD</keyword>
<evidence type="ECO:0000256" key="6">
    <source>
        <dbReference type="ARBA" id="ARBA00023027"/>
    </source>
</evidence>